<accession>A0A9Q8P6T9</accession>
<dbReference type="Proteomes" id="UP000756132">
    <property type="component" value="Chromosome 3"/>
</dbReference>
<feature type="transmembrane region" description="Helical" evidence="1">
    <location>
        <begin position="85"/>
        <end position="105"/>
    </location>
</feature>
<feature type="transmembrane region" description="Helical" evidence="1">
    <location>
        <begin position="28"/>
        <end position="49"/>
    </location>
</feature>
<proteinExistence type="predicted"/>
<dbReference type="GeneID" id="71988093"/>
<evidence type="ECO:0000256" key="1">
    <source>
        <dbReference type="SAM" id="Phobius"/>
    </source>
</evidence>
<evidence type="ECO:0000313" key="3">
    <source>
        <dbReference type="Proteomes" id="UP000756132"/>
    </source>
</evidence>
<dbReference type="AlphaFoldDB" id="A0A9Q8P6T9"/>
<keyword evidence="1" id="KW-0472">Membrane</keyword>
<keyword evidence="3" id="KW-1185">Reference proteome</keyword>
<reference evidence="2" key="1">
    <citation type="submission" date="2021-12" db="EMBL/GenBank/DDBJ databases">
        <authorList>
            <person name="Zaccaron A."/>
            <person name="Stergiopoulos I."/>
        </authorList>
    </citation>
    <scope>NUCLEOTIDE SEQUENCE</scope>
    <source>
        <strain evidence="2">Race5_Kim</strain>
    </source>
</reference>
<gene>
    <name evidence="2" type="ORF">CLAFUR5_08215</name>
</gene>
<reference evidence="2" key="2">
    <citation type="journal article" date="2022" name="Microb. Genom.">
        <title>A chromosome-scale genome assembly of the tomato pathogen Cladosporium fulvum reveals a compartmentalized genome architecture and the presence of a dispensable chromosome.</title>
        <authorList>
            <person name="Zaccaron A.Z."/>
            <person name="Chen L.H."/>
            <person name="Samaras A."/>
            <person name="Stergiopoulos I."/>
        </authorList>
    </citation>
    <scope>NUCLEOTIDE SEQUENCE</scope>
    <source>
        <strain evidence="2">Race5_Kim</strain>
    </source>
</reference>
<dbReference type="RefSeq" id="XP_047759725.1">
    <property type="nucleotide sequence ID" value="XM_047907363.1"/>
</dbReference>
<evidence type="ECO:0000313" key="2">
    <source>
        <dbReference type="EMBL" id="UJO15359.1"/>
    </source>
</evidence>
<feature type="transmembrane region" description="Helical" evidence="1">
    <location>
        <begin position="117"/>
        <end position="137"/>
    </location>
</feature>
<keyword evidence="1" id="KW-0812">Transmembrane</keyword>
<protein>
    <submittedName>
        <fullName evidence="2">Uncharacterized protein</fullName>
    </submittedName>
</protein>
<keyword evidence="1" id="KW-1133">Transmembrane helix</keyword>
<dbReference type="EMBL" id="CP090165">
    <property type="protein sequence ID" value="UJO15359.1"/>
    <property type="molecule type" value="Genomic_DNA"/>
</dbReference>
<name>A0A9Q8P6T9_PASFU</name>
<organism evidence="2 3">
    <name type="scientific">Passalora fulva</name>
    <name type="common">Tomato leaf mold</name>
    <name type="synonym">Cladosporium fulvum</name>
    <dbReference type="NCBI Taxonomy" id="5499"/>
    <lineage>
        <taxon>Eukaryota</taxon>
        <taxon>Fungi</taxon>
        <taxon>Dikarya</taxon>
        <taxon>Ascomycota</taxon>
        <taxon>Pezizomycotina</taxon>
        <taxon>Dothideomycetes</taxon>
        <taxon>Dothideomycetidae</taxon>
        <taxon>Mycosphaerellales</taxon>
        <taxon>Mycosphaerellaceae</taxon>
        <taxon>Fulvia</taxon>
    </lineage>
</organism>
<sequence length="171" mass="18050">MLFPPTSINTPNTIAVTNQEIDILTSTLTTALTLSSTILIVTTAAIWTWKTIQYITSPVANAANRLLNKVSNKENVVADLDEVRFGVGVVGMFLCLFTGALEVTIMESTRGRPIIEFNNIFVTIVASLAIAVGKGVVEGVLTLGVLSAVVKGLGLGEGRVTAETQGEEKGD</sequence>
<dbReference type="KEGG" id="ffu:CLAFUR5_08215"/>